<evidence type="ECO:0000256" key="1">
    <source>
        <dbReference type="ARBA" id="ARBA00023054"/>
    </source>
</evidence>
<dbReference type="PANTHER" id="PTHR32123">
    <property type="entry name" value="BICD FAMILY-LIKE CARGO ADAPTER"/>
    <property type="match status" value="1"/>
</dbReference>
<organism evidence="4 5">
    <name type="scientific">Danionella cerebrum</name>
    <dbReference type="NCBI Taxonomy" id="2873325"/>
    <lineage>
        <taxon>Eukaryota</taxon>
        <taxon>Metazoa</taxon>
        <taxon>Chordata</taxon>
        <taxon>Craniata</taxon>
        <taxon>Vertebrata</taxon>
        <taxon>Euteleostomi</taxon>
        <taxon>Actinopterygii</taxon>
        <taxon>Neopterygii</taxon>
        <taxon>Teleostei</taxon>
        <taxon>Ostariophysi</taxon>
        <taxon>Cypriniformes</taxon>
        <taxon>Danionidae</taxon>
        <taxon>Danioninae</taxon>
        <taxon>Danionella</taxon>
    </lineage>
</organism>
<evidence type="ECO:0000256" key="3">
    <source>
        <dbReference type="SAM" id="MobiDB-lite"/>
    </source>
</evidence>
<feature type="coiled-coil region" evidence="2">
    <location>
        <begin position="320"/>
        <end position="412"/>
    </location>
</feature>
<feature type="compositionally biased region" description="Low complexity" evidence="3">
    <location>
        <begin position="443"/>
        <end position="454"/>
    </location>
</feature>
<dbReference type="InterPro" id="IPR051149">
    <property type="entry name" value="Spindly/BICDR_Dynein_Adapter"/>
</dbReference>
<feature type="region of interest" description="Disordered" evidence="3">
    <location>
        <begin position="420"/>
        <end position="470"/>
    </location>
</feature>
<dbReference type="GO" id="GO:0055107">
    <property type="term" value="P:Golgi to secretory granule transport"/>
    <property type="evidence" value="ECO:0007669"/>
    <property type="project" value="TreeGrafter"/>
</dbReference>
<feature type="compositionally biased region" description="Basic and acidic residues" evidence="3">
    <location>
        <begin position="461"/>
        <end position="470"/>
    </location>
</feature>
<evidence type="ECO:0000256" key="2">
    <source>
        <dbReference type="SAM" id="Coils"/>
    </source>
</evidence>
<reference evidence="4 5" key="1">
    <citation type="journal article" date="2019" name="Sci. Data">
        <title>Hybrid genome assembly and annotation of Danionella translucida.</title>
        <authorList>
            <person name="Kadobianskyi M."/>
            <person name="Schulze L."/>
            <person name="Schuelke M."/>
            <person name="Judkewitz B."/>
        </authorList>
    </citation>
    <scope>NUCLEOTIDE SEQUENCE [LARGE SCALE GENOMIC DNA]</scope>
    <source>
        <strain evidence="4 5">Bolton</strain>
    </source>
</reference>
<sequence length="470" mass="55478">MSRGEELFFKAHKIDVAEEDFYSYEDVSVYKNSEELFVALRQKEDEVILAAQVGNALLVENRQLKEERDILQDKYMLETEELQQGRYELQVKLESTQAQFDSQVAELERDLQELKSQLERANLTLYEAETERSRLKEEHNEQCQRLRQQLQRGTEVERTMTRELQKLQQEMSERRQARPQDEEVINALREQVAWLTQKEQTLEQRLKTTCQENEELRESASSLYTRLDLQEQQSHSHIQQLAEAWQEVERVRSLAQELQTQVEELQEELVLQGRSPNDASLLSELEDNLDIMNWSLNKEQDIRKTIVGCESDLCEKAIQIQELQDQKDHLEAENTRLKLLTERLQDEDIVRQAIKERDDALAKKTAMEAELLKTKNDMMGLNNQLLEAIHRKLELAQELEAWQEDIQIIINQQLRSQQQIEHQQMPQKRTAGHLSFLRKSRRASSSPSTASEISLEQNRSPWRDWLKRSK</sequence>
<keyword evidence="1 2" id="KW-0175">Coiled coil</keyword>
<protein>
    <submittedName>
        <fullName evidence="4">Uncharacterized protein</fullName>
    </submittedName>
</protein>
<dbReference type="Proteomes" id="UP000316079">
    <property type="component" value="Unassembled WGS sequence"/>
</dbReference>
<dbReference type="EMBL" id="SRMA01027215">
    <property type="protein sequence ID" value="TRY58006.1"/>
    <property type="molecule type" value="Genomic_DNA"/>
</dbReference>
<feature type="coiled-coil region" evidence="2">
    <location>
        <begin position="54"/>
        <end position="275"/>
    </location>
</feature>
<dbReference type="STRING" id="623744.A0A553MXT3"/>
<comment type="caution">
    <text evidence="4">The sequence shown here is derived from an EMBL/GenBank/DDBJ whole genome shotgun (WGS) entry which is preliminary data.</text>
</comment>
<evidence type="ECO:0000313" key="4">
    <source>
        <dbReference type="EMBL" id="TRY58006.1"/>
    </source>
</evidence>
<evidence type="ECO:0000313" key="5">
    <source>
        <dbReference type="Proteomes" id="UP000316079"/>
    </source>
</evidence>
<accession>A0A553MXT3</accession>
<keyword evidence="5" id="KW-1185">Reference proteome</keyword>
<gene>
    <name evidence="4" type="ORF">DNTS_027357</name>
</gene>
<dbReference type="PANTHER" id="PTHR32123:SF10">
    <property type="entry name" value="BICD FAMILY-LIKE CARGO ADAPTER 1-RELATED"/>
    <property type="match status" value="1"/>
</dbReference>
<dbReference type="GO" id="GO:0047496">
    <property type="term" value="P:vesicle transport along microtubule"/>
    <property type="evidence" value="ECO:0007669"/>
    <property type="project" value="TreeGrafter"/>
</dbReference>
<dbReference type="OrthoDB" id="9451547at2759"/>
<proteinExistence type="predicted"/>
<name>A0A553MXT3_9TELE</name>
<dbReference type="AlphaFoldDB" id="A0A553MXT3"/>